<dbReference type="GO" id="GO:0030313">
    <property type="term" value="C:cell envelope"/>
    <property type="evidence" value="ECO:0007669"/>
    <property type="project" value="UniProtKB-SubCell"/>
</dbReference>
<protein>
    <submittedName>
        <fullName evidence="6">ABC transporter substrate-binding protein</fullName>
    </submittedName>
</protein>
<reference evidence="6 7" key="1">
    <citation type="submission" date="2016-06" db="EMBL/GenBank/DDBJ databases">
        <authorList>
            <person name="Kjaerup R.B."/>
            <person name="Dalgaard T.S."/>
            <person name="Juul-Madsen H.R."/>
        </authorList>
    </citation>
    <scope>NUCLEOTIDE SEQUENCE [LARGE SCALE GENOMIC DNA]</scope>
    <source>
        <strain evidence="6 7">1127319.6</strain>
    </source>
</reference>
<dbReference type="PANTHER" id="PTHR42953">
    <property type="entry name" value="HIGH-AFFINITY ZINC UPTAKE SYSTEM PROTEIN ZNUA-RELATED"/>
    <property type="match status" value="1"/>
</dbReference>
<dbReference type="PANTHER" id="PTHR42953:SF1">
    <property type="entry name" value="METAL-BINDING PROTEIN HI_0362-RELATED"/>
    <property type="match status" value="1"/>
</dbReference>
<accession>A0A1A3GPE6</accession>
<dbReference type="AlphaFoldDB" id="A0A1A3GPE6"/>
<dbReference type="GO" id="GO:0030001">
    <property type="term" value="P:metal ion transport"/>
    <property type="evidence" value="ECO:0007669"/>
    <property type="project" value="InterPro"/>
</dbReference>
<sequence length="306" mass="31194">MTRTRLIALSALTALASVTGLAACGSQGDSGHANGAAKVVTTTNVWGSVATAVAGGHADVKALLTSDVDDPHSYEATPADAAAIADASLVVINGGGYDHWADDVLKNHKNVTTVDAYSLLPHSAPGEANEHVFYNMAVAKAVAATIAEDLAQSDSANADAYRANATEFGKKTDAIAATEHAIGQKHPGAAVVSTEPVAHYLLAAAGVVDNTPHGFAAAAEEGHDPAPADVAAVLDLINGHKVDALVVNKQTETAVTKQLQDAARKAAVPIVEVTETLPAGQDFLTWQRQTAEALAHQLDSAAAPGR</sequence>
<dbReference type="InterPro" id="IPR050492">
    <property type="entry name" value="Bact_metal-bind_prot9"/>
</dbReference>
<keyword evidence="3" id="KW-0479">Metal-binding</keyword>
<dbReference type="Gene3D" id="3.40.50.1980">
    <property type="entry name" value="Nitrogenase molybdenum iron protein domain"/>
    <property type="match status" value="2"/>
</dbReference>
<evidence type="ECO:0000256" key="5">
    <source>
        <dbReference type="SAM" id="SignalP"/>
    </source>
</evidence>
<keyword evidence="4 5" id="KW-0732">Signal</keyword>
<keyword evidence="2" id="KW-0813">Transport</keyword>
<evidence type="ECO:0000256" key="4">
    <source>
        <dbReference type="ARBA" id="ARBA00022729"/>
    </source>
</evidence>
<dbReference type="SUPFAM" id="SSF53807">
    <property type="entry name" value="Helical backbone' metal receptor"/>
    <property type="match status" value="1"/>
</dbReference>
<feature type="signal peptide" evidence="5">
    <location>
        <begin position="1"/>
        <end position="22"/>
    </location>
</feature>
<dbReference type="InterPro" id="IPR006127">
    <property type="entry name" value="ZnuA-like"/>
</dbReference>
<dbReference type="PROSITE" id="PS51257">
    <property type="entry name" value="PROKAR_LIPOPROTEIN"/>
    <property type="match status" value="1"/>
</dbReference>
<evidence type="ECO:0000256" key="3">
    <source>
        <dbReference type="ARBA" id="ARBA00022723"/>
    </source>
</evidence>
<comment type="caution">
    <text evidence="6">The sequence shown here is derived from an EMBL/GenBank/DDBJ whole genome shotgun (WGS) entry which is preliminary data.</text>
</comment>
<proteinExistence type="predicted"/>
<evidence type="ECO:0000313" key="6">
    <source>
        <dbReference type="EMBL" id="OBJ37735.1"/>
    </source>
</evidence>
<dbReference type="GO" id="GO:0046872">
    <property type="term" value="F:metal ion binding"/>
    <property type="evidence" value="ECO:0007669"/>
    <property type="project" value="UniProtKB-KW"/>
</dbReference>
<dbReference type="EMBL" id="LZLC01000213">
    <property type="protein sequence ID" value="OBJ37735.1"/>
    <property type="molecule type" value="Genomic_DNA"/>
</dbReference>
<dbReference type="STRING" id="56689.GCA_001291445_03817"/>
<organism evidence="6 7">
    <name type="scientific">Mycolicibacterium mucogenicum</name>
    <name type="common">Mycobacterium mucogenicum</name>
    <dbReference type="NCBI Taxonomy" id="56689"/>
    <lineage>
        <taxon>Bacteria</taxon>
        <taxon>Bacillati</taxon>
        <taxon>Actinomycetota</taxon>
        <taxon>Actinomycetes</taxon>
        <taxon>Mycobacteriales</taxon>
        <taxon>Mycobacteriaceae</taxon>
        <taxon>Mycolicibacterium</taxon>
    </lineage>
</organism>
<feature type="chain" id="PRO_5008323295" evidence="5">
    <location>
        <begin position="23"/>
        <end position="306"/>
    </location>
</feature>
<gene>
    <name evidence="6" type="ORF">A5630_03990</name>
</gene>
<evidence type="ECO:0000313" key="7">
    <source>
        <dbReference type="Proteomes" id="UP000093898"/>
    </source>
</evidence>
<dbReference type="OrthoDB" id="5296019at2"/>
<evidence type="ECO:0000256" key="2">
    <source>
        <dbReference type="ARBA" id="ARBA00022448"/>
    </source>
</evidence>
<dbReference type="Pfam" id="PF01297">
    <property type="entry name" value="ZnuA"/>
    <property type="match status" value="1"/>
</dbReference>
<comment type="subcellular location">
    <subcellularLocation>
        <location evidence="1">Cell envelope</location>
    </subcellularLocation>
</comment>
<name>A0A1A3GPE6_MYCMU</name>
<evidence type="ECO:0000256" key="1">
    <source>
        <dbReference type="ARBA" id="ARBA00004196"/>
    </source>
</evidence>
<dbReference type="Proteomes" id="UP000093898">
    <property type="component" value="Unassembled WGS sequence"/>
</dbReference>
<dbReference type="RefSeq" id="WP_064984826.1">
    <property type="nucleotide sequence ID" value="NZ_LZLC01000213.1"/>
</dbReference>